<evidence type="ECO:0000256" key="1">
    <source>
        <dbReference type="SAM" id="Phobius"/>
    </source>
</evidence>
<keyword evidence="1" id="KW-0812">Transmembrane</keyword>
<sequence length="79" mass="9234">MAPSRGRRLCYFIHFFCVSLLLWCSPWLCKYLRTPGITWRLVDHVHGDGESVILAVRLPAHGDEVVITETNPRYLEQHR</sequence>
<dbReference type="EMBL" id="JARAKH010000045">
    <property type="protein sequence ID" value="KAK8378475.1"/>
    <property type="molecule type" value="Genomic_DNA"/>
</dbReference>
<evidence type="ECO:0000313" key="3">
    <source>
        <dbReference type="Proteomes" id="UP001487740"/>
    </source>
</evidence>
<proteinExistence type="predicted"/>
<evidence type="ECO:0000313" key="2">
    <source>
        <dbReference type="EMBL" id="KAK8378475.1"/>
    </source>
</evidence>
<keyword evidence="1" id="KW-0472">Membrane</keyword>
<dbReference type="Proteomes" id="UP001487740">
    <property type="component" value="Unassembled WGS sequence"/>
</dbReference>
<accession>A0AAW0ST68</accession>
<reference evidence="2 3" key="1">
    <citation type="submission" date="2023-03" db="EMBL/GenBank/DDBJ databases">
        <title>High-quality genome of Scylla paramamosain provides insights in environmental adaptation.</title>
        <authorList>
            <person name="Zhang L."/>
        </authorList>
    </citation>
    <scope>NUCLEOTIDE SEQUENCE [LARGE SCALE GENOMIC DNA]</scope>
    <source>
        <strain evidence="2">LZ_2023a</strain>
        <tissue evidence="2">Muscle</tissue>
    </source>
</reference>
<feature type="transmembrane region" description="Helical" evidence="1">
    <location>
        <begin position="9"/>
        <end position="28"/>
    </location>
</feature>
<comment type="caution">
    <text evidence="2">The sequence shown here is derived from an EMBL/GenBank/DDBJ whole genome shotgun (WGS) entry which is preliminary data.</text>
</comment>
<keyword evidence="3" id="KW-1185">Reference proteome</keyword>
<dbReference type="AlphaFoldDB" id="A0AAW0ST68"/>
<gene>
    <name evidence="2" type="ORF">O3P69_011173</name>
</gene>
<name>A0AAW0ST68_SCYPA</name>
<keyword evidence="1" id="KW-1133">Transmembrane helix</keyword>
<organism evidence="2 3">
    <name type="scientific">Scylla paramamosain</name>
    <name type="common">Mud crab</name>
    <dbReference type="NCBI Taxonomy" id="85552"/>
    <lineage>
        <taxon>Eukaryota</taxon>
        <taxon>Metazoa</taxon>
        <taxon>Ecdysozoa</taxon>
        <taxon>Arthropoda</taxon>
        <taxon>Crustacea</taxon>
        <taxon>Multicrustacea</taxon>
        <taxon>Malacostraca</taxon>
        <taxon>Eumalacostraca</taxon>
        <taxon>Eucarida</taxon>
        <taxon>Decapoda</taxon>
        <taxon>Pleocyemata</taxon>
        <taxon>Brachyura</taxon>
        <taxon>Eubrachyura</taxon>
        <taxon>Portunoidea</taxon>
        <taxon>Portunidae</taxon>
        <taxon>Portuninae</taxon>
        <taxon>Scylla</taxon>
    </lineage>
</organism>
<protein>
    <submittedName>
        <fullName evidence="2">Uncharacterized protein</fullName>
    </submittedName>
</protein>